<proteinExistence type="predicted"/>
<feature type="domain" description="LIM zinc-binding" evidence="6">
    <location>
        <begin position="193"/>
        <end position="253"/>
    </location>
</feature>
<dbReference type="InterPro" id="IPR001781">
    <property type="entry name" value="Znf_LIM"/>
</dbReference>
<dbReference type="GO" id="GO:0046872">
    <property type="term" value="F:metal ion binding"/>
    <property type="evidence" value="ECO:0007669"/>
    <property type="project" value="UniProtKB-KW"/>
</dbReference>
<reference evidence="7" key="2">
    <citation type="submission" date="2025-08" db="UniProtKB">
        <authorList>
            <consortium name="Ensembl"/>
        </authorList>
    </citation>
    <scope>IDENTIFICATION</scope>
</reference>
<dbReference type="PROSITE" id="PS50023">
    <property type="entry name" value="LIM_DOMAIN_2"/>
    <property type="match status" value="1"/>
</dbReference>
<feature type="compositionally biased region" description="Basic and acidic residues" evidence="5">
    <location>
        <begin position="150"/>
        <end position="163"/>
    </location>
</feature>
<feature type="region of interest" description="Disordered" evidence="5">
    <location>
        <begin position="271"/>
        <end position="300"/>
    </location>
</feature>
<feature type="region of interest" description="Disordered" evidence="5">
    <location>
        <begin position="679"/>
        <end position="823"/>
    </location>
</feature>
<protein>
    <submittedName>
        <fullName evidence="7">Xin actin binding repeat containing 1</fullName>
    </submittedName>
</protein>
<feature type="compositionally biased region" description="Basic and acidic residues" evidence="5">
    <location>
        <begin position="695"/>
        <end position="715"/>
    </location>
</feature>
<feature type="region of interest" description="Disordered" evidence="5">
    <location>
        <begin position="974"/>
        <end position="994"/>
    </location>
</feature>
<feature type="region of interest" description="Disordered" evidence="5">
    <location>
        <begin position="590"/>
        <end position="665"/>
    </location>
</feature>
<dbReference type="Pfam" id="PF00412">
    <property type="entry name" value="LIM"/>
    <property type="match status" value="1"/>
</dbReference>
<feature type="compositionally biased region" description="Polar residues" evidence="5">
    <location>
        <begin position="786"/>
        <end position="799"/>
    </location>
</feature>
<evidence type="ECO:0000313" key="7">
    <source>
        <dbReference type="Ensembl" id="ENSGACP00000055081.1"/>
    </source>
</evidence>
<dbReference type="SUPFAM" id="SSF57716">
    <property type="entry name" value="Glucocorticoid receptor-like (DNA-binding domain)"/>
    <property type="match status" value="2"/>
</dbReference>
<evidence type="ECO:0000256" key="1">
    <source>
        <dbReference type="ARBA" id="ARBA00022723"/>
    </source>
</evidence>
<evidence type="ECO:0000256" key="4">
    <source>
        <dbReference type="PROSITE-ProRule" id="PRU00125"/>
    </source>
</evidence>
<dbReference type="GeneTree" id="ENSGT00530000063779"/>
<keyword evidence="3 4" id="KW-0440">LIM domain</keyword>
<organism evidence="7 8">
    <name type="scientific">Gasterosteus aculeatus aculeatus</name>
    <name type="common">three-spined stickleback</name>
    <dbReference type="NCBI Taxonomy" id="481459"/>
    <lineage>
        <taxon>Eukaryota</taxon>
        <taxon>Metazoa</taxon>
        <taxon>Chordata</taxon>
        <taxon>Craniata</taxon>
        <taxon>Vertebrata</taxon>
        <taxon>Euteleostomi</taxon>
        <taxon>Actinopterygii</taxon>
        <taxon>Neopterygii</taxon>
        <taxon>Teleostei</taxon>
        <taxon>Neoteleostei</taxon>
        <taxon>Acanthomorphata</taxon>
        <taxon>Eupercaria</taxon>
        <taxon>Perciformes</taxon>
        <taxon>Cottioidei</taxon>
        <taxon>Gasterosteales</taxon>
        <taxon>Gasterosteidae</taxon>
        <taxon>Gasterosteus</taxon>
    </lineage>
</organism>
<dbReference type="AlphaFoldDB" id="A0AAQ4QYK2"/>
<feature type="compositionally biased region" description="Basic and acidic residues" evidence="5">
    <location>
        <begin position="590"/>
        <end position="613"/>
    </location>
</feature>
<accession>A0AAQ4QYK2</accession>
<dbReference type="SMART" id="SM00132">
    <property type="entry name" value="LIM"/>
    <property type="match status" value="1"/>
</dbReference>
<feature type="compositionally biased region" description="Basic and acidic residues" evidence="5">
    <location>
        <begin position="385"/>
        <end position="395"/>
    </location>
</feature>
<evidence type="ECO:0000256" key="3">
    <source>
        <dbReference type="ARBA" id="ARBA00023038"/>
    </source>
</evidence>
<reference evidence="7 8" key="1">
    <citation type="journal article" date="2021" name="G3 (Bethesda)">
        <title>Improved contiguity of the threespine stickleback genome using long-read sequencing.</title>
        <authorList>
            <person name="Nath S."/>
            <person name="Shaw D.E."/>
            <person name="White M.A."/>
        </authorList>
    </citation>
    <scope>NUCLEOTIDE SEQUENCE [LARGE SCALE GENOMIC DNA]</scope>
    <source>
        <strain evidence="7 8">Lake Benthic</strain>
    </source>
</reference>
<keyword evidence="8" id="KW-1185">Reference proteome</keyword>
<feature type="region of interest" description="Disordered" evidence="5">
    <location>
        <begin position="16"/>
        <end position="75"/>
    </location>
</feature>
<feature type="region of interest" description="Disordered" evidence="5">
    <location>
        <begin position="131"/>
        <end position="170"/>
    </location>
</feature>
<evidence type="ECO:0000259" key="6">
    <source>
        <dbReference type="PROSITE" id="PS50023"/>
    </source>
</evidence>
<feature type="compositionally biased region" description="Polar residues" evidence="5">
    <location>
        <begin position="740"/>
        <end position="769"/>
    </location>
</feature>
<evidence type="ECO:0000256" key="5">
    <source>
        <dbReference type="SAM" id="MobiDB-lite"/>
    </source>
</evidence>
<dbReference type="Ensembl" id="ENSGACT00000070392.1">
    <property type="protein sequence ID" value="ENSGACP00000055081.1"/>
    <property type="gene ID" value="ENSGACG00000026990.1"/>
</dbReference>
<feature type="compositionally biased region" description="Polar residues" evidence="5">
    <location>
        <begin position="134"/>
        <end position="149"/>
    </location>
</feature>
<dbReference type="Proteomes" id="UP000007635">
    <property type="component" value="Chromosome III"/>
</dbReference>
<evidence type="ECO:0000313" key="8">
    <source>
        <dbReference type="Proteomes" id="UP000007635"/>
    </source>
</evidence>
<feature type="region of interest" description="Disordered" evidence="5">
    <location>
        <begin position="365"/>
        <end position="421"/>
    </location>
</feature>
<keyword evidence="1 4" id="KW-0479">Metal-binding</keyword>
<dbReference type="Gene3D" id="2.10.110.10">
    <property type="entry name" value="Cysteine Rich Protein"/>
    <property type="match status" value="1"/>
</dbReference>
<feature type="compositionally biased region" description="Polar residues" evidence="5">
    <location>
        <begin position="272"/>
        <end position="287"/>
    </location>
</feature>
<dbReference type="PANTHER" id="PTHR24206">
    <property type="entry name" value="OS06G0237300 PROTEIN"/>
    <property type="match status" value="1"/>
</dbReference>
<name>A0AAQ4QYK2_GASAC</name>
<keyword evidence="2 4" id="KW-0862">Zinc</keyword>
<reference evidence="7" key="3">
    <citation type="submission" date="2025-09" db="UniProtKB">
        <authorList>
            <consortium name="Ensembl"/>
        </authorList>
    </citation>
    <scope>IDENTIFICATION</scope>
</reference>
<sequence length="1052" mass="114536">MFVFFQMPANQDLSKVTCEGQPSVTTQNSTPDPVANGISKSSSPASVTPPPLPQKKIQKPQELKPALPPKPQWTKSVVVEEPNISAAPEVTCHTKDNMKSATIPSKQSKPIPMPFPDKLERAMSHGKIYKEAGQKTSQQNCVEASQDSNQRNERVSTDSKAQETDTGNKSQCRVMMSNSSVEMNRNFDSPAKDMCSACLTPVYPMEKMLANKRILHINCFCCKHCKKKLSIYNCSSLYGEFYCTSHYQQLFKRTGNYDEGFGYKQHKDRWVQKNNVTEEPNASSKMTKGTPDRSGESSDGVFVKKNSARAMVYNSGADVTGKLKMRWPPEKKSPGFNSAQQTEVRKRLSGIGGALTAEQHKSDNNQLKIHHGGGMSSFISGVNEQSKKTSSEKWPSKLTKLSSDPAKDSVSSTGRNFSLPPVSDPVTNWRYGETNMALTSKPNYQASNRLHANGEKVKKSVRFAPDVDVAHDLSRVNESKDTEDGSDENNLHQISFKLSRKQLVADVENNQEVPQTDLTVLNGPEDKVEESLGSQSFTDIFNSTQEDVKHQKPAEVAYLIPGNSVNRCESGGPSTLSPEEDMHGEEAGFKRNKEQFEKTESAKDNENGSDPKKPIVRTNAKQAEKTKVQLGSWSKAKTPLSEIFPSGGNDKANRVEPRHVKPGGGLLGRLFQTFSEKPQEATKLAAQDEVNYNKTLDHDKKTEEVEEAVTKEIQKEGNLSQAPLQEQEAEEHLKGRPSFPETNTMDNNTIGSLGKSTEPSNLHETSTSETGDDGSATEQSDDPESDLQSSESTDLSVTDPTKAESEDLTKTLQSASQASEESTNQLIAEILPDDIMSSTWINDDCLGNGASSACDDPLAFQINAEESSHNPNEQLDASHEGGRDVFGEAFLDLNCRVPQDSSYLISPSGTSVSSLIGAALPEATSSDPFSQLDTHIISKEPHQGGAFASSNQASNFLDDIFGVTDVFTVLPSSPATNSTDDSVGPDTSSTAAPSAWTGPCADDIFAPEPQLLPVSPPTDANVFLDSLLVSGNNSMEQIPESTGSSWMDDLIG</sequence>
<evidence type="ECO:0000256" key="2">
    <source>
        <dbReference type="ARBA" id="ARBA00022833"/>
    </source>
</evidence>
<feature type="compositionally biased region" description="Polar residues" evidence="5">
    <location>
        <begin position="16"/>
        <end position="31"/>
    </location>
</feature>
<feature type="compositionally biased region" description="Polar residues" evidence="5">
    <location>
        <begin position="974"/>
        <end position="992"/>
    </location>
</feature>
<feature type="compositionally biased region" description="Polar residues" evidence="5">
    <location>
        <begin position="810"/>
        <end position="823"/>
    </location>
</feature>